<dbReference type="AlphaFoldDB" id="A0A6S6U923"/>
<dbReference type="InterPro" id="IPR036465">
    <property type="entry name" value="vWFA_dom_sf"/>
</dbReference>
<organism evidence="2">
    <name type="scientific">uncultured Aureispira sp</name>
    <dbReference type="NCBI Taxonomy" id="1331704"/>
    <lineage>
        <taxon>Bacteria</taxon>
        <taxon>Pseudomonadati</taxon>
        <taxon>Bacteroidota</taxon>
        <taxon>Saprospiria</taxon>
        <taxon>Saprospirales</taxon>
        <taxon>Saprospiraceae</taxon>
        <taxon>Aureispira</taxon>
        <taxon>environmental samples</taxon>
    </lineage>
</organism>
<proteinExistence type="predicted"/>
<dbReference type="Pfam" id="PF01882">
    <property type="entry name" value="DUF58"/>
    <property type="match status" value="1"/>
</dbReference>
<reference evidence="2" key="1">
    <citation type="submission" date="2020-01" db="EMBL/GenBank/DDBJ databases">
        <authorList>
            <person name="Meier V. D."/>
            <person name="Meier V D."/>
        </authorList>
    </citation>
    <scope>NUCLEOTIDE SEQUENCE</scope>
    <source>
        <strain evidence="2">HLG_WM_MAG_10</strain>
    </source>
</reference>
<feature type="domain" description="DUF58" evidence="1">
    <location>
        <begin position="44"/>
        <end position="270"/>
    </location>
</feature>
<dbReference type="PANTHER" id="PTHR33608:SF7">
    <property type="entry name" value="DUF58 DOMAIN-CONTAINING PROTEIN"/>
    <property type="match status" value="1"/>
</dbReference>
<dbReference type="InterPro" id="IPR002881">
    <property type="entry name" value="DUF58"/>
</dbReference>
<dbReference type="SUPFAM" id="SSF53300">
    <property type="entry name" value="vWA-like"/>
    <property type="match status" value="1"/>
</dbReference>
<dbReference type="PANTHER" id="PTHR33608">
    <property type="entry name" value="BLL2464 PROTEIN"/>
    <property type="match status" value="1"/>
</dbReference>
<protein>
    <recommendedName>
        <fullName evidence="1">DUF58 domain-containing protein</fullName>
    </recommendedName>
</protein>
<name>A0A6S6U923_9BACT</name>
<dbReference type="Gene3D" id="3.40.50.410">
    <property type="entry name" value="von Willebrand factor, type A domain"/>
    <property type="match status" value="1"/>
</dbReference>
<dbReference type="EMBL" id="CACVAQ010000324">
    <property type="protein sequence ID" value="CAA6823169.1"/>
    <property type="molecule type" value="Genomic_DNA"/>
</dbReference>
<gene>
    <name evidence="2" type="ORF">HELGO_WM47038</name>
</gene>
<evidence type="ECO:0000313" key="2">
    <source>
        <dbReference type="EMBL" id="CAA6823169.1"/>
    </source>
</evidence>
<sequence>MSILEEFDVRQTGNLELLAKQVVEGFIIGLHKSPFHGFSVEFAEHRIYNPGDSIKNIDWKVYARTDRLYTKQYEEETNLRCQIVLDTSSSMYFPEAPTKKGSPYVNKLAFSALAAATLMNLLKKQRDAFGLSTFADDLDKHTKAKSSTRHYNLVMAHLDQLLENPTRNKTTSIAKSLHKIAEATHKRSLIVIFSDMFEQTDESEQLFSALQHLKYNKHEVILFHVVDKRYEIDFEFENRPYMFVDIETGEKVRVQSNQVKAFYMDQVKKYKQKLKMKCLQYKIDFVEADVNESFRQILTSYLVKRKKMM</sequence>
<accession>A0A6S6U923</accession>
<evidence type="ECO:0000259" key="1">
    <source>
        <dbReference type="Pfam" id="PF01882"/>
    </source>
</evidence>